<protein>
    <recommendedName>
        <fullName evidence="13">lytic cellulose monooxygenase (C4-dehydrogenating)</fullName>
        <ecNumber evidence="13">1.14.99.56</ecNumber>
    </recommendedName>
</protein>
<dbReference type="Pfam" id="PF03443">
    <property type="entry name" value="AA9"/>
    <property type="match status" value="1"/>
</dbReference>
<keyword evidence="5" id="KW-0560">Oxidoreductase</keyword>
<evidence type="ECO:0000256" key="4">
    <source>
        <dbReference type="ARBA" id="ARBA00023001"/>
    </source>
</evidence>
<dbReference type="AlphaFoldDB" id="A0AAD5SCC3"/>
<evidence type="ECO:0000313" key="18">
    <source>
        <dbReference type="Proteomes" id="UP001212841"/>
    </source>
</evidence>
<evidence type="ECO:0000256" key="12">
    <source>
        <dbReference type="ARBA" id="ARBA00045077"/>
    </source>
</evidence>
<keyword evidence="7" id="KW-0503">Monooxygenase</keyword>
<keyword evidence="18" id="KW-1185">Reference proteome</keyword>
<proteinExistence type="inferred from homology"/>
<gene>
    <name evidence="17" type="primary">CEL1_2</name>
    <name evidence="17" type="ORF">HK097_008935</name>
</gene>
<dbReference type="Pfam" id="PF00734">
    <property type="entry name" value="CBM_1"/>
    <property type="match status" value="1"/>
</dbReference>
<keyword evidence="10" id="KW-0624">Polysaccharide degradation</keyword>
<dbReference type="EMBL" id="JADGJD010000556">
    <property type="protein sequence ID" value="KAJ3050078.1"/>
    <property type="molecule type" value="Genomic_DNA"/>
</dbReference>
<dbReference type="SMART" id="SM00236">
    <property type="entry name" value="fCBD"/>
    <property type="match status" value="1"/>
</dbReference>
<keyword evidence="4" id="KW-0136">Cellulose degradation</keyword>
<organism evidence="17 18">
    <name type="scientific">Rhizophlyctis rosea</name>
    <dbReference type="NCBI Taxonomy" id="64517"/>
    <lineage>
        <taxon>Eukaryota</taxon>
        <taxon>Fungi</taxon>
        <taxon>Fungi incertae sedis</taxon>
        <taxon>Chytridiomycota</taxon>
        <taxon>Chytridiomycota incertae sedis</taxon>
        <taxon>Chytridiomycetes</taxon>
        <taxon>Rhizophlyctidales</taxon>
        <taxon>Rhizophlyctidaceae</taxon>
        <taxon>Rhizophlyctis</taxon>
    </lineage>
</organism>
<evidence type="ECO:0000256" key="10">
    <source>
        <dbReference type="ARBA" id="ARBA00023326"/>
    </source>
</evidence>
<accession>A0AAD5SCC3</accession>
<evidence type="ECO:0000256" key="15">
    <source>
        <dbReference type="SAM" id="SignalP"/>
    </source>
</evidence>
<evidence type="ECO:0000256" key="13">
    <source>
        <dbReference type="ARBA" id="ARBA00047174"/>
    </source>
</evidence>
<dbReference type="PROSITE" id="PS51164">
    <property type="entry name" value="CBM1_2"/>
    <property type="match status" value="1"/>
</dbReference>
<keyword evidence="6" id="KW-0186">Copper</keyword>
<sequence length="342" mass="35703">MKFAIAAFALANVAGVLGHGYVSEAVIDGVKYPGYNPYADPYYNPPLQRIFRKIPGNGPVEDVTSIDMQCNGWSAGGVVGSAPAALSAPVTAGSTISLKWTTWAESHKGHVATYLAKCPDSCTNWQPGTQAVWFKIHQQAVLADGTWASVPLEKDVPTTFTIPKSLANGNYIVRHELTGLHAAWTYPGIQFYPSCFQVTVSGGGSATGPAQKVAIPGYLTASSPGVVYDMYKPNAAAGYPIPGPPVWDGSSSGGGSQPTTTVPPPTTTTTTARTTTTTRTSVAPAPTTTTRTTTTTTTTTTRAPQTGAPLYGQCGGRGWTGATTCAQGTCKFSNDYYSQCLP</sequence>
<dbReference type="Proteomes" id="UP001212841">
    <property type="component" value="Unassembled WGS sequence"/>
</dbReference>
<evidence type="ECO:0000256" key="14">
    <source>
        <dbReference type="SAM" id="MobiDB-lite"/>
    </source>
</evidence>
<feature type="domain" description="CBM1" evidence="16">
    <location>
        <begin position="306"/>
        <end position="341"/>
    </location>
</feature>
<evidence type="ECO:0000256" key="11">
    <source>
        <dbReference type="ARBA" id="ARBA00044502"/>
    </source>
</evidence>
<evidence type="ECO:0000256" key="7">
    <source>
        <dbReference type="ARBA" id="ARBA00023033"/>
    </source>
</evidence>
<evidence type="ECO:0000259" key="16">
    <source>
        <dbReference type="PROSITE" id="PS51164"/>
    </source>
</evidence>
<evidence type="ECO:0000256" key="1">
    <source>
        <dbReference type="ARBA" id="ARBA00001973"/>
    </source>
</evidence>
<evidence type="ECO:0000256" key="8">
    <source>
        <dbReference type="ARBA" id="ARBA00023157"/>
    </source>
</evidence>
<dbReference type="InterPro" id="IPR035971">
    <property type="entry name" value="CBD_sf"/>
</dbReference>
<dbReference type="GO" id="GO:0046872">
    <property type="term" value="F:metal ion binding"/>
    <property type="evidence" value="ECO:0007669"/>
    <property type="project" value="UniProtKB-KW"/>
</dbReference>
<dbReference type="PROSITE" id="PS00562">
    <property type="entry name" value="CBM1_1"/>
    <property type="match status" value="1"/>
</dbReference>
<dbReference type="CDD" id="cd21175">
    <property type="entry name" value="LPMO_AA9"/>
    <property type="match status" value="1"/>
</dbReference>
<evidence type="ECO:0000256" key="6">
    <source>
        <dbReference type="ARBA" id="ARBA00023008"/>
    </source>
</evidence>
<evidence type="ECO:0000256" key="5">
    <source>
        <dbReference type="ARBA" id="ARBA00023002"/>
    </source>
</evidence>
<reference evidence="17" key="1">
    <citation type="submission" date="2020-05" db="EMBL/GenBank/DDBJ databases">
        <title>Phylogenomic resolution of chytrid fungi.</title>
        <authorList>
            <person name="Stajich J.E."/>
            <person name="Amses K."/>
            <person name="Simmons R."/>
            <person name="Seto K."/>
            <person name="Myers J."/>
            <person name="Bonds A."/>
            <person name="Quandt C.A."/>
            <person name="Barry K."/>
            <person name="Liu P."/>
            <person name="Grigoriev I."/>
            <person name="Longcore J.E."/>
            <person name="James T.Y."/>
        </authorList>
    </citation>
    <scope>NUCLEOTIDE SEQUENCE</scope>
    <source>
        <strain evidence="17">JEL0318</strain>
    </source>
</reference>
<dbReference type="PANTHER" id="PTHR33353:SF6">
    <property type="entry name" value="ENDOGLUCANASE IV"/>
    <property type="match status" value="1"/>
</dbReference>
<comment type="caution">
    <text evidence="17">The sequence shown here is derived from an EMBL/GenBank/DDBJ whole genome shotgun (WGS) entry which is preliminary data.</text>
</comment>
<evidence type="ECO:0000256" key="3">
    <source>
        <dbReference type="ARBA" id="ARBA00022729"/>
    </source>
</evidence>
<dbReference type="InterPro" id="IPR000254">
    <property type="entry name" value="CBD"/>
</dbReference>
<feature type="signal peptide" evidence="15">
    <location>
        <begin position="1"/>
        <end position="18"/>
    </location>
</feature>
<dbReference type="Gene3D" id="2.70.50.70">
    <property type="match status" value="1"/>
</dbReference>
<keyword evidence="3 15" id="KW-0732">Signal</keyword>
<comment type="similarity">
    <text evidence="11">Belongs to the polysaccharide monooxygenase AA9 family.</text>
</comment>
<name>A0AAD5SCC3_9FUNG</name>
<comment type="cofactor">
    <cofactor evidence="1">
        <name>Cu(2+)</name>
        <dbReference type="ChEBI" id="CHEBI:29036"/>
    </cofactor>
</comment>
<dbReference type="InterPro" id="IPR005103">
    <property type="entry name" value="AA9_LPMO"/>
</dbReference>
<feature type="chain" id="PRO_5042087453" description="lytic cellulose monooxygenase (C4-dehydrogenating)" evidence="15">
    <location>
        <begin position="19"/>
        <end position="342"/>
    </location>
</feature>
<evidence type="ECO:0000313" key="17">
    <source>
        <dbReference type="EMBL" id="KAJ3050078.1"/>
    </source>
</evidence>
<dbReference type="InterPro" id="IPR049892">
    <property type="entry name" value="AA9"/>
</dbReference>
<dbReference type="SUPFAM" id="SSF57180">
    <property type="entry name" value="Cellulose-binding domain"/>
    <property type="match status" value="1"/>
</dbReference>
<evidence type="ECO:0000256" key="2">
    <source>
        <dbReference type="ARBA" id="ARBA00022723"/>
    </source>
</evidence>
<feature type="region of interest" description="Disordered" evidence="14">
    <location>
        <begin position="246"/>
        <end position="304"/>
    </location>
</feature>
<keyword evidence="2" id="KW-0479">Metal-binding</keyword>
<dbReference type="GO" id="GO:0004497">
    <property type="term" value="F:monooxygenase activity"/>
    <property type="evidence" value="ECO:0007669"/>
    <property type="project" value="UniProtKB-KW"/>
</dbReference>
<feature type="compositionally biased region" description="Low complexity" evidence="14">
    <location>
        <begin position="267"/>
        <end position="304"/>
    </location>
</feature>
<dbReference type="GO" id="GO:0030248">
    <property type="term" value="F:cellulose binding"/>
    <property type="evidence" value="ECO:0007669"/>
    <property type="project" value="InterPro"/>
</dbReference>
<keyword evidence="9" id="KW-0119">Carbohydrate metabolism</keyword>
<comment type="catalytic activity">
    <reaction evidence="12">
        <text>[(1-&gt;4)-beta-D-glucosyl]n+m + reduced acceptor + O2 = 4-dehydro-beta-D-glucosyl-[(1-&gt;4)-beta-D-glucosyl]n-1 + [(1-&gt;4)-beta-D-glucosyl]m + acceptor + H2O.</text>
        <dbReference type="EC" id="1.14.99.56"/>
    </reaction>
</comment>
<dbReference type="GO" id="GO:0005576">
    <property type="term" value="C:extracellular region"/>
    <property type="evidence" value="ECO:0007669"/>
    <property type="project" value="InterPro"/>
</dbReference>
<dbReference type="PANTHER" id="PTHR33353">
    <property type="entry name" value="PUTATIVE (AFU_ORTHOLOGUE AFUA_1G12560)-RELATED"/>
    <property type="match status" value="1"/>
</dbReference>
<dbReference type="GO" id="GO:0030245">
    <property type="term" value="P:cellulose catabolic process"/>
    <property type="evidence" value="ECO:0007669"/>
    <property type="project" value="UniProtKB-KW"/>
</dbReference>
<dbReference type="EC" id="1.14.99.56" evidence="13"/>
<evidence type="ECO:0000256" key="9">
    <source>
        <dbReference type="ARBA" id="ARBA00023277"/>
    </source>
</evidence>
<keyword evidence="8" id="KW-1015">Disulfide bond</keyword>